<evidence type="ECO:0000313" key="3">
    <source>
        <dbReference type="Proteomes" id="UP000192902"/>
    </source>
</evidence>
<accession>A0A1W6BUW9</accession>
<dbReference type="KEGG" id="ccun:CCUN_0229"/>
<reference evidence="2 3" key="1">
    <citation type="submission" date="2017-04" db="EMBL/GenBank/DDBJ databases">
        <title>Complete genome sequence of the Campylobacter cuniculorum type strain LMG24588.</title>
        <authorList>
            <person name="Miller W.G."/>
            <person name="Yee E."/>
            <person name="Revez J."/>
            <person name="Bono J.L."/>
            <person name="Rossi M."/>
        </authorList>
    </citation>
    <scope>NUCLEOTIDE SEQUENCE [LARGE SCALE GENOMIC DNA]</scope>
    <source>
        <strain evidence="2 3">LMG 24588</strain>
    </source>
</reference>
<evidence type="ECO:0000256" key="1">
    <source>
        <dbReference type="SAM" id="SignalP"/>
    </source>
</evidence>
<dbReference type="RefSeq" id="WP_027305052.1">
    <property type="nucleotide sequence ID" value="NZ_CP020867.1"/>
</dbReference>
<feature type="signal peptide" evidence="1">
    <location>
        <begin position="1"/>
        <end position="17"/>
    </location>
</feature>
<dbReference type="STRING" id="1121267.CCUN_0229"/>
<proteinExistence type="predicted"/>
<dbReference type="eggNOG" id="ENOG503190V">
    <property type="taxonomic scope" value="Bacteria"/>
</dbReference>
<protein>
    <recommendedName>
        <fullName evidence="4">Periplasmic protein</fullName>
    </recommendedName>
</protein>
<dbReference type="Proteomes" id="UP000192902">
    <property type="component" value="Chromosome"/>
</dbReference>
<gene>
    <name evidence="2" type="ORF">CCUN_0229</name>
</gene>
<evidence type="ECO:0008006" key="4">
    <source>
        <dbReference type="Google" id="ProtNLM"/>
    </source>
</evidence>
<sequence length="268" mass="30356">MVKKILLIFLLSSQLFALSSLELAKNIVNNSSKKTQLELLFSGQSYTDSNGNLDIDKISRILKTNSLLNLALKNSQSLRLNFKAKADAVLFFKIINDALNDAGYVYFIPTDLLLKDGEIDYTIQVESQYILDPGTFYTLLKSNSVYIKDIKRVGSYDYEYNLDFNKAKLKTNINLDLNVPKSLEKPLKDYVLSLKNASSLAIEANEADNWFPKVLFLDKNLNLIKGVKSEVKNNEFLEIIPSGAVYAIISDMYSLDNIRRGLKITLKR</sequence>
<name>A0A1W6BUW9_9BACT</name>
<dbReference type="OrthoDB" id="5338450at2"/>
<feature type="chain" id="PRO_5010864187" description="Periplasmic protein" evidence="1">
    <location>
        <begin position="18"/>
        <end position="268"/>
    </location>
</feature>
<dbReference type="AlphaFoldDB" id="A0A1W6BUW9"/>
<keyword evidence="1" id="KW-0732">Signal</keyword>
<evidence type="ECO:0000313" key="2">
    <source>
        <dbReference type="EMBL" id="ARJ55885.1"/>
    </source>
</evidence>
<dbReference type="EMBL" id="CP020867">
    <property type="protein sequence ID" value="ARJ55885.1"/>
    <property type="molecule type" value="Genomic_DNA"/>
</dbReference>
<organism evidence="2 3">
    <name type="scientific">Campylobacter cuniculorum DSM 23162 = LMG 24588</name>
    <dbReference type="NCBI Taxonomy" id="1121267"/>
    <lineage>
        <taxon>Bacteria</taxon>
        <taxon>Pseudomonadati</taxon>
        <taxon>Campylobacterota</taxon>
        <taxon>Epsilonproteobacteria</taxon>
        <taxon>Campylobacterales</taxon>
        <taxon>Campylobacteraceae</taxon>
        <taxon>Campylobacter</taxon>
    </lineage>
</organism>